<dbReference type="PANTHER" id="PTHR33371:SF15">
    <property type="entry name" value="LIPOPROTEIN LPRN"/>
    <property type="match status" value="1"/>
</dbReference>
<evidence type="ECO:0000256" key="1">
    <source>
        <dbReference type="SAM" id="SignalP"/>
    </source>
</evidence>
<sequence length="335" mass="35653">MMRKILRRRGVLAGVVTTAAILSSCASLSPDSLPQDNGDRHGYDVVLEFDSVLNLPDRARVVMDGVSVGVVTDVDLVDGRVDVTSRIDSGVVIPSDIHGILQQPTVLGDIFVALQRDPEADPAAPPLRPGDTVPLARTTSPPQIEDTIASLANFVASGSIQRAQNTMIGLNRVADTSDVELSRIAAQVSTNLGELAANLDSAELVLAGLSDTAAILSSKRGAFEHWFSPAGMLGFDRATQVTSRLSVMIPSIGSVYSGGFWLVPMLTTVGDAMGAVQGTKWAVEEEIPRWRKLFTGYFLPQDKYPAINITSIRGPDGRELSGDVHDVLRILGATP</sequence>
<dbReference type="InterPro" id="IPR003399">
    <property type="entry name" value="Mce/MlaD"/>
</dbReference>
<name>A0A3S4RJ61_MYCCI</name>
<proteinExistence type="predicted"/>
<keyword evidence="4" id="KW-1185">Reference proteome</keyword>
<dbReference type="InterPro" id="IPR052336">
    <property type="entry name" value="MlaD_Phospholipid_Transporter"/>
</dbReference>
<evidence type="ECO:0000313" key="4">
    <source>
        <dbReference type="Proteomes" id="UP000282551"/>
    </source>
</evidence>
<reference evidence="3 4" key="1">
    <citation type="submission" date="2018-12" db="EMBL/GenBank/DDBJ databases">
        <authorList>
            <consortium name="Pathogen Informatics"/>
        </authorList>
    </citation>
    <scope>NUCLEOTIDE SEQUENCE [LARGE SCALE GENOMIC DNA]</scope>
    <source>
        <strain evidence="3 4">NCTC10485</strain>
    </source>
</reference>
<dbReference type="PANTHER" id="PTHR33371">
    <property type="entry name" value="INTERMEMBRANE PHOSPHOLIPID TRANSPORT SYSTEM BINDING PROTEIN MLAD-RELATED"/>
    <property type="match status" value="1"/>
</dbReference>
<gene>
    <name evidence="3" type="ORF">NCTC10485_00534</name>
</gene>
<organism evidence="3 4">
    <name type="scientific">Mycolicibacterium chitae</name>
    <name type="common">Mycobacterium chitae</name>
    <dbReference type="NCBI Taxonomy" id="1792"/>
    <lineage>
        <taxon>Bacteria</taxon>
        <taxon>Bacillati</taxon>
        <taxon>Actinomycetota</taxon>
        <taxon>Actinomycetes</taxon>
        <taxon>Mycobacteriales</taxon>
        <taxon>Mycobacteriaceae</taxon>
        <taxon>Mycolicibacterium</taxon>
    </lineage>
</organism>
<feature type="chain" id="PRO_5038796902" evidence="1">
    <location>
        <begin position="29"/>
        <end position="335"/>
    </location>
</feature>
<evidence type="ECO:0000259" key="2">
    <source>
        <dbReference type="Pfam" id="PF02470"/>
    </source>
</evidence>
<dbReference type="Proteomes" id="UP000282551">
    <property type="component" value="Chromosome"/>
</dbReference>
<dbReference type="PROSITE" id="PS51257">
    <property type="entry name" value="PROKAR_LIPOPROTEIN"/>
    <property type="match status" value="1"/>
</dbReference>
<accession>A0A3S4RJ61</accession>
<feature type="signal peptide" evidence="1">
    <location>
        <begin position="1"/>
        <end position="28"/>
    </location>
</feature>
<dbReference type="Pfam" id="PF02470">
    <property type="entry name" value="MlaD"/>
    <property type="match status" value="1"/>
</dbReference>
<dbReference type="EMBL" id="LR134355">
    <property type="protein sequence ID" value="VEG45332.1"/>
    <property type="molecule type" value="Genomic_DNA"/>
</dbReference>
<evidence type="ECO:0000313" key="3">
    <source>
        <dbReference type="EMBL" id="VEG45332.1"/>
    </source>
</evidence>
<feature type="domain" description="Mce/MlaD" evidence="2">
    <location>
        <begin position="42"/>
        <end position="115"/>
    </location>
</feature>
<dbReference type="GO" id="GO:0005576">
    <property type="term" value="C:extracellular region"/>
    <property type="evidence" value="ECO:0007669"/>
    <property type="project" value="TreeGrafter"/>
</dbReference>
<protein>
    <submittedName>
        <fullName evidence="3">Mce family protein</fullName>
    </submittedName>
</protein>
<keyword evidence="1" id="KW-0732">Signal</keyword>
<dbReference type="AlphaFoldDB" id="A0A3S4RJ61"/>